<evidence type="ECO:0000313" key="1">
    <source>
        <dbReference type="EMBL" id="KAF5711401.1"/>
    </source>
</evidence>
<protein>
    <submittedName>
        <fullName evidence="1">Uncharacterized protein</fullName>
    </submittedName>
</protein>
<comment type="caution">
    <text evidence="1">The sequence shown here is derived from an EMBL/GenBank/DDBJ whole genome shotgun (WGS) entry which is preliminary data.</text>
</comment>
<dbReference type="EMBL" id="JAAQPF010000193">
    <property type="protein sequence ID" value="KAF5711401.1"/>
    <property type="molecule type" value="Genomic_DNA"/>
</dbReference>
<reference evidence="1 2" key="1">
    <citation type="submission" date="2020-05" db="EMBL/GenBank/DDBJ databases">
        <title>Identification and distribution of gene clusters putatively required for synthesis of sphingolipid metabolism inhibitors in phylogenetically diverse species of the filamentous fungus Fusarium.</title>
        <authorList>
            <person name="Kim H.-S."/>
            <person name="Busman M."/>
            <person name="Brown D.W."/>
            <person name="Divon H."/>
            <person name="Uhlig S."/>
            <person name="Proctor R.H."/>
        </authorList>
    </citation>
    <scope>NUCLEOTIDE SEQUENCE [LARGE SCALE GENOMIC DNA]</scope>
    <source>
        <strain evidence="1 2">NRRL 26131</strain>
    </source>
</reference>
<dbReference type="Proteomes" id="UP000532311">
    <property type="component" value="Unassembled WGS sequence"/>
</dbReference>
<evidence type="ECO:0000313" key="2">
    <source>
        <dbReference type="Proteomes" id="UP000532311"/>
    </source>
</evidence>
<dbReference type="AlphaFoldDB" id="A0A8H6DBG1"/>
<organism evidence="1 2">
    <name type="scientific">Fusarium globosum</name>
    <dbReference type="NCBI Taxonomy" id="78864"/>
    <lineage>
        <taxon>Eukaryota</taxon>
        <taxon>Fungi</taxon>
        <taxon>Dikarya</taxon>
        <taxon>Ascomycota</taxon>
        <taxon>Pezizomycotina</taxon>
        <taxon>Sordariomycetes</taxon>
        <taxon>Hypocreomycetidae</taxon>
        <taxon>Hypocreales</taxon>
        <taxon>Nectriaceae</taxon>
        <taxon>Fusarium</taxon>
        <taxon>Fusarium fujikuroi species complex</taxon>
    </lineage>
</organism>
<proteinExistence type="predicted"/>
<sequence>MQDLRVQLELRTTIDSGTARDATDLITAVSFFHFGPLMGMLWAIEKKPMSPENQKHYNSYRNNMGDLSRAIFDAQRKLNNLQTSKTTRIAENLKMISLSPTRSATEHVAIPLLSPIELLMRIVTACRTWNRLGMVSEA</sequence>
<accession>A0A8H6DBG1</accession>
<name>A0A8H6DBG1_9HYPO</name>
<gene>
    <name evidence="1" type="ORF">FGLOB1_5028</name>
</gene>
<keyword evidence="2" id="KW-1185">Reference proteome</keyword>